<evidence type="ECO:0000313" key="3">
    <source>
        <dbReference type="EMBL" id="EGT42060.1"/>
    </source>
</evidence>
<gene>
    <name evidence="3" type="ORF">CAEBREN_16405</name>
</gene>
<keyword evidence="4" id="KW-1185">Reference proteome</keyword>
<feature type="transmembrane region" description="Helical" evidence="2">
    <location>
        <begin position="6"/>
        <end position="24"/>
    </location>
</feature>
<keyword evidence="2" id="KW-0472">Membrane</keyword>
<sequence>MIAQILLPFLANFSILVFVVVNCGGKKKGAPASGASTGGPAPGAGSGSLDSKKQAPSKMDKPAGAAAADKDKKDGDDGNYEELAVPQ</sequence>
<organism evidence="4">
    <name type="scientific">Caenorhabditis brenneri</name>
    <name type="common">Nematode worm</name>
    <dbReference type="NCBI Taxonomy" id="135651"/>
    <lineage>
        <taxon>Eukaryota</taxon>
        <taxon>Metazoa</taxon>
        <taxon>Ecdysozoa</taxon>
        <taxon>Nematoda</taxon>
        <taxon>Chromadorea</taxon>
        <taxon>Rhabditida</taxon>
        <taxon>Rhabditina</taxon>
        <taxon>Rhabditomorpha</taxon>
        <taxon>Rhabditoidea</taxon>
        <taxon>Rhabditidae</taxon>
        <taxon>Peloderinae</taxon>
        <taxon>Caenorhabditis</taxon>
    </lineage>
</organism>
<dbReference type="EMBL" id="GL379808">
    <property type="protein sequence ID" value="EGT42060.1"/>
    <property type="molecule type" value="Genomic_DNA"/>
</dbReference>
<dbReference type="InParanoid" id="G0MR47"/>
<dbReference type="eggNOG" id="ENOG502TJ1I">
    <property type="taxonomic scope" value="Eukaryota"/>
</dbReference>
<proteinExistence type="predicted"/>
<keyword evidence="2" id="KW-1133">Transmembrane helix</keyword>
<evidence type="ECO:0000256" key="2">
    <source>
        <dbReference type="SAM" id="Phobius"/>
    </source>
</evidence>
<dbReference type="AlphaFoldDB" id="G0MR47"/>
<keyword evidence="2" id="KW-0812">Transmembrane</keyword>
<accession>G0MR47</accession>
<feature type="compositionally biased region" description="Gly residues" evidence="1">
    <location>
        <begin position="36"/>
        <end position="46"/>
    </location>
</feature>
<feature type="compositionally biased region" description="Basic and acidic residues" evidence="1">
    <location>
        <begin position="50"/>
        <end position="61"/>
    </location>
</feature>
<name>G0MR47_CAEBE</name>
<dbReference type="Proteomes" id="UP000008068">
    <property type="component" value="Unassembled WGS sequence"/>
</dbReference>
<feature type="region of interest" description="Disordered" evidence="1">
    <location>
        <begin position="27"/>
        <end position="87"/>
    </location>
</feature>
<dbReference type="STRING" id="135651.G0MR47"/>
<dbReference type="FunCoup" id="G0MR47">
    <property type="interactions" value="1049"/>
</dbReference>
<dbReference type="OMA" id="AQIMLPM"/>
<protein>
    <submittedName>
        <fullName evidence="3">Uncharacterized protein</fullName>
    </submittedName>
</protein>
<evidence type="ECO:0000313" key="4">
    <source>
        <dbReference type="Proteomes" id="UP000008068"/>
    </source>
</evidence>
<reference evidence="4" key="1">
    <citation type="submission" date="2011-07" db="EMBL/GenBank/DDBJ databases">
        <authorList>
            <consortium name="Caenorhabditis brenneri Sequencing and Analysis Consortium"/>
            <person name="Wilson R.K."/>
        </authorList>
    </citation>
    <scope>NUCLEOTIDE SEQUENCE [LARGE SCALE GENOMIC DNA]</scope>
    <source>
        <strain evidence="4">PB2801</strain>
    </source>
</reference>
<dbReference type="HOGENOM" id="CLU_191701_0_0_1"/>
<evidence type="ECO:0000256" key="1">
    <source>
        <dbReference type="SAM" id="MobiDB-lite"/>
    </source>
</evidence>